<keyword evidence="2" id="KW-1185">Reference proteome</keyword>
<gene>
    <name evidence="1" type="ORF">ACJMK2_043070</name>
</gene>
<accession>A0ABD3VYY6</accession>
<evidence type="ECO:0000313" key="1">
    <source>
        <dbReference type="EMBL" id="KAL3865708.1"/>
    </source>
</evidence>
<sequence length="68" mass="7814">MRLRIQQSHPKALEEVKRLAVEMEDIQNADKQWVRRMTTQVQNKSVDDVKCSPSGIVDLQTCSKELSS</sequence>
<proteinExistence type="predicted"/>
<organism evidence="1 2">
    <name type="scientific">Sinanodonta woodiana</name>
    <name type="common">Chinese pond mussel</name>
    <name type="synonym">Anodonta woodiana</name>
    <dbReference type="NCBI Taxonomy" id="1069815"/>
    <lineage>
        <taxon>Eukaryota</taxon>
        <taxon>Metazoa</taxon>
        <taxon>Spiralia</taxon>
        <taxon>Lophotrochozoa</taxon>
        <taxon>Mollusca</taxon>
        <taxon>Bivalvia</taxon>
        <taxon>Autobranchia</taxon>
        <taxon>Heteroconchia</taxon>
        <taxon>Palaeoheterodonta</taxon>
        <taxon>Unionida</taxon>
        <taxon>Unionoidea</taxon>
        <taxon>Unionidae</taxon>
        <taxon>Unioninae</taxon>
        <taxon>Sinanodonta</taxon>
    </lineage>
</organism>
<reference evidence="1 2" key="1">
    <citation type="submission" date="2024-11" db="EMBL/GenBank/DDBJ databases">
        <title>Chromosome-level genome assembly of the freshwater bivalve Anodonta woodiana.</title>
        <authorList>
            <person name="Chen X."/>
        </authorList>
    </citation>
    <scope>NUCLEOTIDE SEQUENCE [LARGE SCALE GENOMIC DNA]</scope>
    <source>
        <strain evidence="1">MN2024</strain>
        <tissue evidence="1">Gills</tissue>
    </source>
</reference>
<dbReference type="EMBL" id="JBJQND010000009">
    <property type="protein sequence ID" value="KAL3865708.1"/>
    <property type="molecule type" value="Genomic_DNA"/>
</dbReference>
<name>A0ABD3VYY6_SINWO</name>
<dbReference type="Proteomes" id="UP001634394">
    <property type="component" value="Unassembled WGS sequence"/>
</dbReference>
<evidence type="ECO:0000313" key="2">
    <source>
        <dbReference type="Proteomes" id="UP001634394"/>
    </source>
</evidence>
<protein>
    <submittedName>
        <fullName evidence="1">Uncharacterized protein</fullName>
    </submittedName>
</protein>
<comment type="caution">
    <text evidence="1">The sequence shown here is derived from an EMBL/GenBank/DDBJ whole genome shotgun (WGS) entry which is preliminary data.</text>
</comment>
<dbReference type="AlphaFoldDB" id="A0ABD3VYY6"/>